<dbReference type="KEGG" id="sbro:GQF42_05515"/>
<dbReference type="RefSeq" id="WP_158918179.1">
    <property type="nucleotide sequence ID" value="NZ_CP047020.1"/>
</dbReference>
<sequence>MLVVDISLVNLRYDGRRLVRQDPAAPTLVVVGLPPQHVLEPSFPQPPVAGPVSAVAAGPTTLAFSVPATVDGLEPSLDSLLDWASLVAMTVPVGPTAPDTAGSAVFQGIPRSVIEFPTRLLITYDAPVDWVIRPGPQQLGGRTALWHARLHGGQDGEVLLRAFAMAQDRGQLPDGSPLVVKDLQDIVSLTSRVEPTVPGKPPIDLPSAPLRSEQFIVTPLGSSAHLHGVWQAPSQTAQTQLQEAGLRVPDLEAYDHITGLGRDQYIRIVRRGRLNTGHEASHVEEFRRVFVADPDGGIIAFLQRQDRVIVKQPEVAYGAGIGYPHDGREMPFSALRITDRVTPPIKPPVPAPQEFPDAPLKDLTAFWVQLQDSGKDHLFTLIGTDREVEGSRKVSFKMPLIFVPDGLGDPEGNVSDRYAEPEPDQLHPRMTPELHGQTMAMAQPPDGAPGSTTHAVESLTFGRGTVGLPFVSDALVRVHAVEQLLPNAGPLAVRFNDTYLEKTMAGHPAGAYLELAADLPLAMGAEQAGGLANPQTFLKTITSQAGVVPEVFGPNGNGLVASDVAKLFQGAKLLGFINLSALLGDVVEDDLNQFRDLSDEQITRILGDPKAALAAPVLRVRDLAGGQGKELRYVWKTQLTKDPKGLLVAVPASTRPTLTLDARTVRSPGAVDSSTVEGSLTDFGLAFGAIEVDFAEVRFKTGPGRKPDVTASGLVVKFRNELQFINTLRDALPADVFGAGAFVDVQPTCVSAGYTLAVPTIALGVFTLSNLTLGATLTIPLDGSSPVSFRFSVSEQQHPFNVSVSLFGGGGYFSMLVDLDQGVKELEGAMEFGGCAAVDVGVAAGGVSLMAGVSFVIEEVGGQRSVTVSGYVRFNGFLSVLGIVTVSIEFYLELTYASVGGQSSIKGSGKLTVSVRLVLFSTSVSIPFSRTFAGSPNDPSFELCMPKPHWRTYCAAFHP</sequence>
<keyword evidence="2" id="KW-1185">Reference proteome</keyword>
<organism evidence="1 2">
    <name type="scientific">Streptomyces broussonetiae</name>
    <dbReference type="NCBI Taxonomy" id="2686304"/>
    <lineage>
        <taxon>Bacteria</taxon>
        <taxon>Bacillati</taxon>
        <taxon>Actinomycetota</taxon>
        <taxon>Actinomycetes</taxon>
        <taxon>Kitasatosporales</taxon>
        <taxon>Streptomycetaceae</taxon>
        <taxon>Streptomyces</taxon>
    </lineage>
</organism>
<protein>
    <submittedName>
        <fullName evidence="1">Uncharacterized protein</fullName>
    </submittedName>
</protein>
<dbReference type="AlphaFoldDB" id="A0A6I6MX39"/>
<evidence type="ECO:0000313" key="1">
    <source>
        <dbReference type="EMBL" id="QHA02811.1"/>
    </source>
</evidence>
<dbReference type="EMBL" id="CP047020">
    <property type="protein sequence ID" value="QHA02811.1"/>
    <property type="molecule type" value="Genomic_DNA"/>
</dbReference>
<dbReference type="Proteomes" id="UP000436138">
    <property type="component" value="Chromosome"/>
</dbReference>
<name>A0A6I6MX39_9ACTN</name>
<reference evidence="1 2" key="1">
    <citation type="submission" date="2019-12" db="EMBL/GenBank/DDBJ databases">
        <title>Streptomyces sp. strain T44 isolated from rhizosphere soil of Broussonetia papyrifera.</title>
        <authorList>
            <person name="Mo P."/>
        </authorList>
    </citation>
    <scope>NUCLEOTIDE SEQUENCE [LARGE SCALE GENOMIC DNA]</scope>
    <source>
        <strain evidence="1 2">T44</strain>
    </source>
</reference>
<gene>
    <name evidence="1" type="ORF">GQF42_05515</name>
</gene>
<accession>A0A6I6MX39</accession>
<evidence type="ECO:0000313" key="2">
    <source>
        <dbReference type="Proteomes" id="UP000436138"/>
    </source>
</evidence>
<proteinExistence type="predicted"/>